<name>A0A3M2MCV8_9ACTN</name>
<comment type="caution">
    <text evidence="3">The sequence shown here is derived from an EMBL/GenBank/DDBJ whole genome shotgun (WGS) entry which is preliminary data.</text>
</comment>
<evidence type="ECO:0000256" key="2">
    <source>
        <dbReference type="SAM" id="Phobius"/>
    </source>
</evidence>
<proteinExistence type="predicted"/>
<dbReference type="NCBIfam" id="NF038083">
    <property type="entry name" value="CU044_5270_fam"/>
    <property type="match status" value="1"/>
</dbReference>
<dbReference type="AlphaFoldDB" id="A0A3M2MCV8"/>
<dbReference type="Proteomes" id="UP000282674">
    <property type="component" value="Unassembled WGS sequence"/>
</dbReference>
<dbReference type="OrthoDB" id="3467914at2"/>
<feature type="compositionally biased region" description="Basic and acidic residues" evidence="1">
    <location>
        <begin position="1"/>
        <end position="16"/>
    </location>
</feature>
<evidence type="ECO:0000256" key="1">
    <source>
        <dbReference type="SAM" id="MobiDB-lite"/>
    </source>
</evidence>
<keyword evidence="4" id="KW-1185">Reference proteome</keyword>
<gene>
    <name evidence="3" type="ORF">EBO15_02315</name>
</gene>
<accession>A0A3M2MCV8</accession>
<keyword evidence="2" id="KW-0472">Membrane</keyword>
<evidence type="ECO:0008006" key="5">
    <source>
        <dbReference type="Google" id="ProtNLM"/>
    </source>
</evidence>
<evidence type="ECO:0000313" key="3">
    <source>
        <dbReference type="EMBL" id="RMI47372.1"/>
    </source>
</evidence>
<dbReference type="RefSeq" id="WP_122192606.1">
    <property type="nucleotide sequence ID" value="NZ_JBHSKC010000002.1"/>
</dbReference>
<keyword evidence="2" id="KW-1133">Transmembrane helix</keyword>
<dbReference type="InterPro" id="IPR047789">
    <property type="entry name" value="CU044_5270-like"/>
</dbReference>
<feature type="region of interest" description="Disordered" evidence="1">
    <location>
        <begin position="1"/>
        <end position="24"/>
    </location>
</feature>
<evidence type="ECO:0000313" key="4">
    <source>
        <dbReference type="Proteomes" id="UP000282674"/>
    </source>
</evidence>
<feature type="transmembrane region" description="Helical" evidence="2">
    <location>
        <begin position="56"/>
        <end position="75"/>
    </location>
</feature>
<dbReference type="EMBL" id="RFFG01000003">
    <property type="protein sequence ID" value="RMI47372.1"/>
    <property type="molecule type" value="Genomic_DNA"/>
</dbReference>
<reference evidence="3 4" key="1">
    <citation type="submission" date="2018-10" db="EMBL/GenBank/DDBJ databases">
        <title>Isolation from soil.</title>
        <authorList>
            <person name="Hu J."/>
        </authorList>
    </citation>
    <scope>NUCLEOTIDE SEQUENCE [LARGE SCALE GENOMIC DNA]</scope>
    <source>
        <strain evidence="3 4">NEAU-Ht49</strain>
    </source>
</reference>
<sequence length="383" mass="40481">MKRDAMRMLMDARPDDLDPNAPVDPATRERELARARHGAHGGTTVTAPARRRVRPVWGIGVAGVAAAAVAAAVLVPTGGGDGGDAPPLSKHDAALQLTGRNALLTAAETADRQPAASGAYWRVSRVQCQFVRAGTGASAYTVASESRSEAWTPNDPAGSLVTRDQDLGAHPATNADKVLWRKAGSPTSWTLKLPAGGGHYKQMGLTAAPGKARTRQTPVRSGEVYWLGRNVTMKQVRELPADPKKLKSQLSKWYRGHGTEAEGQKSTRDEWLFDVARGLVTDMPVTPKVRAAAFRLLAGLPSVVSLGRVTDGQGRQGVAIGLTRPTTYGDLHQTRLIVDPSAGRGLGEEDVLVKASSSYPGVRAGTVLNSSLVTTEWTAVAPS</sequence>
<protein>
    <recommendedName>
        <fullName evidence="5">CU044_5270 family protein</fullName>
    </recommendedName>
</protein>
<organism evidence="3 4">
    <name type="scientific">Actinomadura harenae</name>
    <dbReference type="NCBI Taxonomy" id="2483351"/>
    <lineage>
        <taxon>Bacteria</taxon>
        <taxon>Bacillati</taxon>
        <taxon>Actinomycetota</taxon>
        <taxon>Actinomycetes</taxon>
        <taxon>Streptosporangiales</taxon>
        <taxon>Thermomonosporaceae</taxon>
        <taxon>Actinomadura</taxon>
    </lineage>
</organism>
<keyword evidence="2" id="KW-0812">Transmembrane</keyword>